<proteinExistence type="predicted"/>
<evidence type="ECO:0000313" key="3">
    <source>
        <dbReference type="EMBL" id="GAD55973.1"/>
    </source>
</evidence>
<dbReference type="GO" id="GO:0016757">
    <property type="term" value="F:glycosyltransferase activity"/>
    <property type="evidence" value="ECO:0007669"/>
    <property type="project" value="InterPro"/>
</dbReference>
<dbReference type="InterPro" id="IPR001296">
    <property type="entry name" value="Glyco_trans_1"/>
</dbReference>
<dbReference type="Gene3D" id="3.40.50.2000">
    <property type="entry name" value="Glycogen Phosphorylase B"/>
    <property type="match status" value="1"/>
</dbReference>
<gene>
    <name evidence="3" type="ORF">MBELCI_2025</name>
</gene>
<name>U3AMK8_9RHOB</name>
<dbReference type="RefSeq" id="WP_021694074.1">
    <property type="nucleotide sequence ID" value="NZ_BATB01000025.1"/>
</dbReference>
<dbReference type="Pfam" id="PF00534">
    <property type="entry name" value="Glycos_transf_1"/>
    <property type="match status" value="1"/>
</dbReference>
<accession>U3AMK8</accession>
<protein>
    <submittedName>
        <fullName evidence="3">Glycosyltransferase</fullName>
    </submittedName>
</protein>
<dbReference type="Proteomes" id="UP000016566">
    <property type="component" value="Unassembled WGS sequence"/>
</dbReference>
<comment type="caution">
    <text evidence="3">The sequence shown here is derived from an EMBL/GenBank/DDBJ whole genome shotgun (WGS) entry which is preliminary data.</text>
</comment>
<dbReference type="PANTHER" id="PTHR46401:SF2">
    <property type="entry name" value="GLYCOSYLTRANSFERASE WBBK-RELATED"/>
    <property type="match status" value="1"/>
</dbReference>
<dbReference type="OrthoDB" id="9790710at2"/>
<keyword evidence="4" id="KW-1185">Reference proteome</keyword>
<organism evidence="3 4">
    <name type="scientific">Limimaricola cinnabarinus LL-001</name>
    <dbReference type="NCBI Taxonomy" id="1337093"/>
    <lineage>
        <taxon>Bacteria</taxon>
        <taxon>Pseudomonadati</taxon>
        <taxon>Pseudomonadota</taxon>
        <taxon>Alphaproteobacteria</taxon>
        <taxon>Rhodobacterales</taxon>
        <taxon>Paracoccaceae</taxon>
        <taxon>Limimaricola</taxon>
    </lineage>
</organism>
<evidence type="ECO:0000256" key="1">
    <source>
        <dbReference type="ARBA" id="ARBA00022679"/>
    </source>
</evidence>
<dbReference type="SUPFAM" id="SSF53756">
    <property type="entry name" value="UDP-Glycosyltransferase/glycogen phosphorylase"/>
    <property type="match status" value="1"/>
</dbReference>
<feature type="domain" description="Glycosyl transferase family 1" evidence="2">
    <location>
        <begin position="184"/>
        <end position="331"/>
    </location>
</feature>
<dbReference type="AlphaFoldDB" id="U3AMK8"/>
<sequence>MWDVDFSLALRNRTGKYYIGRDVVLDNADLIAGLRYGRVRHSGTTPLKVPTGALRKFVEKASDAEMAAIKRWPSLPLGVRSRNPVLHLDPYTVLLYRQDPRDMVLCHDMGPLTHPELFDPQVTRLYDEAYRRISETQPSMVFVSRASRDAYVDLFGPLPRMEVIYPPLRPDLTEAETAPVEGLTAPFLLTVGSIGRRKNQAATIRAFARSGLAAQGVQYVLCGSREPGAEEVAELAETTEGVRLLSYVTDAQLAWLYKAAAGFVLVSRLEGFGVPVAEAIAAGLVPLVARDSVLEEVAGAGALRADPLNEADIAEGLRKLVSLDPEERATREADLARSIERFTPAAFRDGWRAALTRESQPAATKEFIE</sequence>
<evidence type="ECO:0000313" key="4">
    <source>
        <dbReference type="Proteomes" id="UP000016566"/>
    </source>
</evidence>
<keyword evidence="1 3" id="KW-0808">Transferase</keyword>
<dbReference type="eggNOG" id="COG0438">
    <property type="taxonomic scope" value="Bacteria"/>
</dbReference>
<dbReference type="EMBL" id="BATB01000025">
    <property type="protein sequence ID" value="GAD55973.1"/>
    <property type="molecule type" value="Genomic_DNA"/>
</dbReference>
<dbReference type="CDD" id="cd03809">
    <property type="entry name" value="GT4_MtfB-like"/>
    <property type="match status" value="1"/>
</dbReference>
<dbReference type="PANTHER" id="PTHR46401">
    <property type="entry name" value="GLYCOSYLTRANSFERASE WBBK-RELATED"/>
    <property type="match status" value="1"/>
</dbReference>
<evidence type="ECO:0000259" key="2">
    <source>
        <dbReference type="Pfam" id="PF00534"/>
    </source>
</evidence>
<reference evidence="3" key="1">
    <citation type="journal article" date="2013" name="Genome Announc.">
        <title>Draft Genome Sequence of Loktanella cinnabarina LL-001T, Isolated from Deep-Sea Floor Sediment.</title>
        <authorList>
            <person name="Nishi S."/>
            <person name="Tsubouchi T."/>
            <person name="Takaki Y."/>
            <person name="Koyanagi R."/>
            <person name="Satoh N."/>
            <person name="Maruyama T."/>
            <person name="Hatada Y."/>
        </authorList>
    </citation>
    <scope>NUCLEOTIDE SEQUENCE [LARGE SCALE GENOMIC DNA]</scope>
    <source>
        <strain evidence="3">LL-001</strain>
    </source>
</reference>
<dbReference type="STRING" id="1337093.MBELCI_2025"/>